<evidence type="ECO:0000313" key="1">
    <source>
        <dbReference type="EMBL" id="MBW75153.1"/>
    </source>
</evidence>
<accession>A0A2M4DC44</accession>
<reference evidence="1" key="1">
    <citation type="submission" date="2018-01" db="EMBL/GenBank/DDBJ databases">
        <title>An insight into the sialome of Amazonian anophelines.</title>
        <authorList>
            <person name="Ribeiro J.M."/>
            <person name="Scarpassa V."/>
            <person name="Calvo E."/>
        </authorList>
    </citation>
    <scope>NUCLEOTIDE SEQUENCE</scope>
</reference>
<organism evidence="1">
    <name type="scientific">Anopheles darlingi</name>
    <name type="common">Mosquito</name>
    <dbReference type="NCBI Taxonomy" id="43151"/>
    <lineage>
        <taxon>Eukaryota</taxon>
        <taxon>Metazoa</taxon>
        <taxon>Ecdysozoa</taxon>
        <taxon>Arthropoda</taxon>
        <taxon>Hexapoda</taxon>
        <taxon>Insecta</taxon>
        <taxon>Pterygota</taxon>
        <taxon>Neoptera</taxon>
        <taxon>Endopterygota</taxon>
        <taxon>Diptera</taxon>
        <taxon>Nematocera</taxon>
        <taxon>Culicoidea</taxon>
        <taxon>Culicidae</taxon>
        <taxon>Anophelinae</taxon>
        <taxon>Anopheles</taxon>
    </lineage>
</organism>
<sequence>MAVIAVSASLSRVQANSNNVAATQTKWRRAVNAHHSLRYQIAPHPSFLRCPWVFKLQVQLQTNTRLFLSFARYPDPPGTAALPGARNRVQFSLCLCVCRV</sequence>
<dbReference type="EMBL" id="GGFL01010975">
    <property type="protein sequence ID" value="MBW75153.1"/>
    <property type="molecule type" value="Transcribed_RNA"/>
</dbReference>
<protein>
    <submittedName>
        <fullName evidence="1">Putative secreted protein</fullName>
    </submittedName>
</protein>
<proteinExistence type="predicted"/>
<dbReference type="AlphaFoldDB" id="A0A2M4DC44"/>
<name>A0A2M4DC44_ANODA</name>